<protein>
    <submittedName>
        <fullName evidence="2">Uncharacterized protein</fullName>
    </submittedName>
</protein>
<feature type="region of interest" description="Disordered" evidence="1">
    <location>
        <begin position="77"/>
        <end position="125"/>
    </location>
</feature>
<dbReference type="Proteomes" id="UP000006882">
    <property type="component" value="Chromosome G1"/>
</dbReference>
<feature type="compositionally biased region" description="Polar residues" evidence="1">
    <location>
        <begin position="40"/>
        <end position="60"/>
    </location>
</feature>
<accession>A0A251R545</accession>
<organism evidence="2 3">
    <name type="scientific">Prunus persica</name>
    <name type="common">Peach</name>
    <name type="synonym">Amygdalus persica</name>
    <dbReference type="NCBI Taxonomy" id="3760"/>
    <lineage>
        <taxon>Eukaryota</taxon>
        <taxon>Viridiplantae</taxon>
        <taxon>Streptophyta</taxon>
        <taxon>Embryophyta</taxon>
        <taxon>Tracheophyta</taxon>
        <taxon>Spermatophyta</taxon>
        <taxon>Magnoliopsida</taxon>
        <taxon>eudicotyledons</taxon>
        <taxon>Gunneridae</taxon>
        <taxon>Pentapetalae</taxon>
        <taxon>rosids</taxon>
        <taxon>fabids</taxon>
        <taxon>Rosales</taxon>
        <taxon>Rosaceae</taxon>
        <taxon>Amygdaloideae</taxon>
        <taxon>Amygdaleae</taxon>
        <taxon>Prunus</taxon>
    </lineage>
</organism>
<dbReference type="Gramene" id="ONI31159">
    <property type="protein sequence ID" value="ONI31159"/>
    <property type="gene ID" value="PRUPE_1G296700"/>
</dbReference>
<reference evidence="2 3" key="1">
    <citation type="journal article" date="2013" name="Nat. Genet.">
        <title>The high-quality draft genome of peach (Prunus persica) identifies unique patterns of genetic diversity, domestication and genome evolution.</title>
        <authorList>
            <consortium name="International Peach Genome Initiative"/>
            <person name="Verde I."/>
            <person name="Abbott A.G."/>
            <person name="Scalabrin S."/>
            <person name="Jung S."/>
            <person name="Shu S."/>
            <person name="Marroni F."/>
            <person name="Zhebentyayeva T."/>
            <person name="Dettori M.T."/>
            <person name="Grimwood J."/>
            <person name="Cattonaro F."/>
            <person name="Zuccolo A."/>
            <person name="Rossini L."/>
            <person name="Jenkins J."/>
            <person name="Vendramin E."/>
            <person name="Meisel L.A."/>
            <person name="Decroocq V."/>
            <person name="Sosinski B."/>
            <person name="Prochnik S."/>
            <person name="Mitros T."/>
            <person name="Policriti A."/>
            <person name="Cipriani G."/>
            <person name="Dondini L."/>
            <person name="Ficklin S."/>
            <person name="Goodstein D.M."/>
            <person name="Xuan P."/>
            <person name="Del Fabbro C."/>
            <person name="Aramini V."/>
            <person name="Copetti D."/>
            <person name="Gonzalez S."/>
            <person name="Horner D.S."/>
            <person name="Falchi R."/>
            <person name="Lucas S."/>
            <person name="Mica E."/>
            <person name="Maldonado J."/>
            <person name="Lazzari B."/>
            <person name="Bielenberg D."/>
            <person name="Pirona R."/>
            <person name="Miculan M."/>
            <person name="Barakat A."/>
            <person name="Testolin R."/>
            <person name="Stella A."/>
            <person name="Tartarini S."/>
            <person name="Tonutti P."/>
            <person name="Arus P."/>
            <person name="Orellana A."/>
            <person name="Wells C."/>
            <person name="Main D."/>
            <person name="Vizzotto G."/>
            <person name="Silva H."/>
            <person name="Salamini F."/>
            <person name="Schmutz J."/>
            <person name="Morgante M."/>
            <person name="Rokhsar D.S."/>
        </authorList>
    </citation>
    <scope>NUCLEOTIDE SEQUENCE [LARGE SCALE GENOMIC DNA]</scope>
    <source>
        <strain evidence="3">cv. Nemared</strain>
    </source>
</reference>
<proteinExistence type="predicted"/>
<sequence>MTEKAFFGSEAMMTTVARLGVTIACGEGILRSMAKQSENQCRWNRSSSPVVNKGQRSWSPVDSGRLATGWWWQVAGGRRREPDGGGWWQEFSGGGQRQESDGGGQRPESSGGGQLRYSNGGGRRC</sequence>
<gene>
    <name evidence="2" type="ORF">PRUPE_1G296700</name>
</gene>
<feature type="compositionally biased region" description="Gly residues" evidence="1">
    <location>
        <begin position="84"/>
        <end position="125"/>
    </location>
</feature>
<evidence type="ECO:0000256" key="1">
    <source>
        <dbReference type="SAM" id="MobiDB-lite"/>
    </source>
</evidence>
<keyword evidence="3" id="KW-1185">Reference proteome</keyword>
<name>A0A251R545_PRUPE</name>
<evidence type="ECO:0000313" key="2">
    <source>
        <dbReference type="EMBL" id="ONI31159.1"/>
    </source>
</evidence>
<evidence type="ECO:0000313" key="3">
    <source>
        <dbReference type="Proteomes" id="UP000006882"/>
    </source>
</evidence>
<feature type="region of interest" description="Disordered" evidence="1">
    <location>
        <begin position="40"/>
        <end position="62"/>
    </location>
</feature>
<dbReference type="EMBL" id="CM007651">
    <property type="protein sequence ID" value="ONI31159.1"/>
    <property type="molecule type" value="Genomic_DNA"/>
</dbReference>
<dbReference type="AlphaFoldDB" id="A0A251R545"/>